<accession>A0A2T5MJ14</accession>
<dbReference type="Pfam" id="PF00903">
    <property type="entry name" value="Glyoxalase"/>
    <property type="match status" value="1"/>
</dbReference>
<gene>
    <name evidence="2" type="ORF">CJD38_00020</name>
</gene>
<dbReference type="AlphaFoldDB" id="A0A2T5MJ14"/>
<sequence length="92" mass="10259">MSLEVAYTKHSLTCFHFGSAYLLVEQSDGNSRQENGHNKNPTVLRFDVTNLEAAATELESKGVSVERQLFDWGHIGVFSDPDGNRCELKFAP</sequence>
<dbReference type="PROSITE" id="PS51819">
    <property type="entry name" value="VOC"/>
    <property type="match status" value="1"/>
</dbReference>
<proteinExistence type="predicted"/>
<organism evidence="2 3">
    <name type="scientific">Stenotrophobium rhamnosiphilum</name>
    <dbReference type="NCBI Taxonomy" id="2029166"/>
    <lineage>
        <taxon>Bacteria</taxon>
        <taxon>Pseudomonadati</taxon>
        <taxon>Pseudomonadota</taxon>
        <taxon>Gammaproteobacteria</taxon>
        <taxon>Nevskiales</taxon>
        <taxon>Nevskiaceae</taxon>
        <taxon>Stenotrophobium</taxon>
    </lineage>
</organism>
<dbReference type="SUPFAM" id="SSF54593">
    <property type="entry name" value="Glyoxalase/Bleomycin resistance protein/Dihydroxybiphenyl dioxygenase"/>
    <property type="match status" value="1"/>
</dbReference>
<keyword evidence="3" id="KW-1185">Reference proteome</keyword>
<dbReference type="InterPro" id="IPR004360">
    <property type="entry name" value="Glyas_Fos-R_dOase_dom"/>
</dbReference>
<evidence type="ECO:0000313" key="3">
    <source>
        <dbReference type="Proteomes" id="UP000244248"/>
    </source>
</evidence>
<reference evidence="2 3" key="1">
    <citation type="submission" date="2018-04" db="EMBL/GenBank/DDBJ databases">
        <title>Novel species isolated from glacier.</title>
        <authorList>
            <person name="Liu Q."/>
            <person name="Xin Y.-H."/>
        </authorList>
    </citation>
    <scope>NUCLEOTIDE SEQUENCE [LARGE SCALE GENOMIC DNA]</scope>
    <source>
        <strain evidence="2 3">GT1R17</strain>
    </source>
</reference>
<comment type="caution">
    <text evidence="2">The sequence shown here is derived from an EMBL/GenBank/DDBJ whole genome shotgun (WGS) entry which is preliminary data.</text>
</comment>
<evidence type="ECO:0000313" key="2">
    <source>
        <dbReference type="EMBL" id="PTU32554.1"/>
    </source>
</evidence>
<dbReference type="Gene3D" id="3.10.180.10">
    <property type="entry name" value="2,3-Dihydroxybiphenyl 1,2-Dioxygenase, domain 1"/>
    <property type="match status" value="1"/>
</dbReference>
<evidence type="ECO:0000259" key="1">
    <source>
        <dbReference type="PROSITE" id="PS51819"/>
    </source>
</evidence>
<feature type="domain" description="VOC" evidence="1">
    <location>
        <begin position="1"/>
        <end position="91"/>
    </location>
</feature>
<dbReference type="Proteomes" id="UP000244248">
    <property type="component" value="Unassembled WGS sequence"/>
</dbReference>
<dbReference type="InterPro" id="IPR029068">
    <property type="entry name" value="Glyas_Bleomycin-R_OHBP_Dase"/>
</dbReference>
<protein>
    <recommendedName>
        <fullName evidence="1">VOC domain-containing protein</fullName>
    </recommendedName>
</protein>
<dbReference type="InterPro" id="IPR037523">
    <property type="entry name" value="VOC_core"/>
</dbReference>
<dbReference type="EMBL" id="QANS01000001">
    <property type="protein sequence ID" value="PTU32554.1"/>
    <property type="molecule type" value="Genomic_DNA"/>
</dbReference>
<name>A0A2T5MJ14_9GAMM</name>